<name>W2TFW3_NECAM</name>
<dbReference type="Proteomes" id="UP000053676">
    <property type="component" value="Unassembled WGS sequence"/>
</dbReference>
<dbReference type="EMBL" id="KI659083">
    <property type="protein sequence ID" value="ETN80484.1"/>
    <property type="molecule type" value="Genomic_DNA"/>
</dbReference>
<proteinExistence type="predicted"/>
<evidence type="ECO:0000313" key="2">
    <source>
        <dbReference type="Proteomes" id="UP000053676"/>
    </source>
</evidence>
<organism evidence="1 2">
    <name type="scientific">Necator americanus</name>
    <name type="common">Human hookworm</name>
    <dbReference type="NCBI Taxonomy" id="51031"/>
    <lineage>
        <taxon>Eukaryota</taxon>
        <taxon>Metazoa</taxon>
        <taxon>Ecdysozoa</taxon>
        <taxon>Nematoda</taxon>
        <taxon>Chromadorea</taxon>
        <taxon>Rhabditida</taxon>
        <taxon>Rhabditina</taxon>
        <taxon>Rhabditomorpha</taxon>
        <taxon>Strongyloidea</taxon>
        <taxon>Ancylostomatidae</taxon>
        <taxon>Bunostominae</taxon>
        <taxon>Necator</taxon>
    </lineage>
</organism>
<dbReference type="KEGG" id="nai:NECAME_09157"/>
<sequence>MGPNPFLSELVKFRICHVIKYSTYYYSQMISIKDSVSKLRDNGKPLIQKGKNRECKGYH</sequence>
<evidence type="ECO:0000313" key="1">
    <source>
        <dbReference type="EMBL" id="ETN80484.1"/>
    </source>
</evidence>
<gene>
    <name evidence="1" type="ORF">NECAME_09157</name>
</gene>
<accession>W2TFW3</accession>
<protein>
    <submittedName>
        <fullName evidence="1">Uncharacterized protein</fullName>
    </submittedName>
</protein>
<dbReference type="AlphaFoldDB" id="W2TFW3"/>
<reference evidence="2" key="1">
    <citation type="journal article" date="2014" name="Nat. Genet.">
        <title>Genome of the human hookworm Necator americanus.</title>
        <authorList>
            <person name="Tang Y.T."/>
            <person name="Gao X."/>
            <person name="Rosa B.A."/>
            <person name="Abubucker S."/>
            <person name="Hallsworth-Pepin K."/>
            <person name="Martin J."/>
            <person name="Tyagi R."/>
            <person name="Heizer E."/>
            <person name="Zhang X."/>
            <person name="Bhonagiri-Palsikar V."/>
            <person name="Minx P."/>
            <person name="Warren W.C."/>
            <person name="Wang Q."/>
            <person name="Zhan B."/>
            <person name="Hotez P.J."/>
            <person name="Sternberg P.W."/>
            <person name="Dougall A."/>
            <person name="Gaze S.T."/>
            <person name="Mulvenna J."/>
            <person name="Sotillo J."/>
            <person name="Ranganathan S."/>
            <person name="Rabelo E.M."/>
            <person name="Wilson R.K."/>
            <person name="Felgner P.L."/>
            <person name="Bethony J."/>
            <person name="Hawdon J.M."/>
            <person name="Gasser R.B."/>
            <person name="Loukas A."/>
            <person name="Mitreva M."/>
        </authorList>
    </citation>
    <scope>NUCLEOTIDE SEQUENCE [LARGE SCALE GENOMIC DNA]</scope>
</reference>
<keyword evidence="2" id="KW-1185">Reference proteome</keyword>